<dbReference type="Gene3D" id="2.40.50.140">
    <property type="entry name" value="Nucleic acid-binding proteins"/>
    <property type="match status" value="1"/>
</dbReference>
<accession>A0A1D2VMJ3</accession>
<dbReference type="PANTHER" id="PTHR11586:SF33">
    <property type="entry name" value="AMINOACYL TRNA SYNTHASE COMPLEX-INTERACTING MULTIFUNCTIONAL PROTEIN 1"/>
    <property type="match status" value="1"/>
</dbReference>
<feature type="domain" description="TRNA-binding" evidence="5">
    <location>
        <begin position="204"/>
        <end position="309"/>
    </location>
</feature>
<keyword evidence="7" id="KW-1185">Reference proteome</keyword>
<dbReference type="PROSITE" id="PS50886">
    <property type="entry name" value="TRBD"/>
    <property type="match status" value="1"/>
</dbReference>
<dbReference type="PANTHER" id="PTHR11586">
    <property type="entry name" value="TRNA-AMINOACYLATION COFACTOR ARC1 FAMILY MEMBER"/>
    <property type="match status" value="1"/>
</dbReference>
<dbReference type="Pfam" id="PF21972">
    <property type="entry name" value="Arc1p_N_like"/>
    <property type="match status" value="1"/>
</dbReference>
<dbReference type="Pfam" id="PF01588">
    <property type="entry name" value="tRNA_bind"/>
    <property type="match status" value="1"/>
</dbReference>
<dbReference type="GO" id="GO:0080025">
    <property type="term" value="F:phosphatidylinositol-3,5-bisphosphate binding"/>
    <property type="evidence" value="ECO:0007669"/>
    <property type="project" value="EnsemblFungi"/>
</dbReference>
<proteinExistence type="predicted"/>
<evidence type="ECO:0000256" key="3">
    <source>
        <dbReference type="PROSITE-ProRule" id="PRU00209"/>
    </source>
</evidence>
<reference evidence="7" key="1">
    <citation type="submission" date="2016-05" db="EMBL/GenBank/DDBJ databases">
        <title>Comparative genomics of biotechnologically important yeasts.</title>
        <authorList>
            <consortium name="DOE Joint Genome Institute"/>
            <person name="Riley R."/>
            <person name="Haridas S."/>
            <person name="Wolfe K.H."/>
            <person name="Lopes M.R."/>
            <person name="Hittinger C.T."/>
            <person name="Goker M."/>
            <person name="Salamov A."/>
            <person name="Wisecaver J."/>
            <person name="Long T.M."/>
            <person name="Aerts A.L."/>
            <person name="Barry K."/>
            <person name="Choi C."/>
            <person name="Clum A."/>
            <person name="Coughlan A.Y."/>
            <person name="Deshpande S."/>
            <person name="Douglass A.P."/>
            <person name="Hanson S.J."/>
            <person name="Klenk H.-P."/>
            <person name="Labutti K."/>
            <person name="Lapidus A."/>
            <person name="Lindquist E."/>
            <person name="Lipzen A."/>
            <person name="Meier-Kolthoff J.P."/>
            <person name="Ohm R.A."/>
            <person name="Otillar R.P."/>
            <person name="Pangilinan J."/>
            <person name="Peng Y."/>
            <person name="Rokas A."/>
            <person name="Rosa C.A."/>
            <person name="Scheuner C."/>
            <person name="Sibirny A.A."/>
            <person name="Slot J.C."/>
            <person name="Stielow J.B."/>
            <person name="Sun H."/>
            <person name="Kurtzman C.P."/>
            <person name="Blackwell M."/>
            <person name="Grigoriev I.V."/>
            <person name="Jeffries T.W."/>
        </authorList>
    </citation>
    <scope>NUCLEOTIDE SEQUENCE [LARGE SCALE GENOMIC DNA]</scope>
    <source>
        <strain evidence="7">DSM 1968</strain>
    </source>
</reference>
<dbReference type="RefSeq" id="XP_020049145.1">
    <property type="nucleotide sequence ID" value="XM_020190062.2"/>
</dbReference>
<dbReference type="GO" id="GO:0001731">
    <property type="term" value="P:formation of translation preinitiation complex"/>
    <property type="evidence" value="ECO:0007669"/>
    <property type="project" value="EnsemblFungi"/>
</dbReference>
<dbReference type="InterPro" id="IPR053836">
    <property type="entry name" value="Arc1-like_N"/>
</dbReference>
<dbReference type="GO" id="GO:0010494">
    <property type="term" value="C:cytoplasmic stress granule"/>
    <property type="evidence" value="ECO:0007669"/>
    <property type="project" value="EnsemblFungi"/>
</dbReference>
<dbReference type="FunCoup" id="A0A1D2VMJ3">
    <property type="interactions" value="358"/>
</dbReference>
<dbReference type="Gene3D" id="1.20.1050.10">
    <property type="match status" value="1"/>
</dbReference>
<dbReference type="CDD" id="cd02799">
    <property type="entry name" value="tRNA_bind_EMAP-II_like"/>
    <property type="match status" value="1"/>
</dbReference>
<dbReference type="SUPFAM" id="SSF47616">
    <property type="entry name" value="GST C-terminal domain-like"/>
    <property type="match status" value="1"/>
</dbReference>
<dbReference type="EMBL" id="KV454476">
    <property type="protein sequence ID" value="ODV62838.1"/>
    <property type="molecule type" value="Genomic_DNA"/>
</dbReference>
<feature type="non-terminal residue" evidence="6">
    <location>
        <position position="374"/>
    </location>
</feature>
<protein>
    <submittedName>
        <fullName evidence="6">Nucleic acid-binding protein</fullName>
    </submittedName>
</protein>
<evidence type="ECO:0000313" key="7">
    <source>
        <dbReference type="Proteomes" id="UP000095038"/>
    </source>
</evidence>
<dbReference type="InterPro" id="IPR012340">
    <property type="entry name" value="NA-bd_OB-fold"/>
</dbReference>
<dbReference type="GO" id="GO:0006418">
    <property type="term" value="P:tRNA aminoacylation for protein translation"/>
    <property type="evidence" value="ECO:0007669"/>
    <property type="project" value="EnsemblFungi"/>
</dbReference>
<evidence type="ECO:0000256" key="1">
    <source>
        <dbReference type="ARBA" id="ARBA00022555"/>
    </source>
</evidence>
<evidence type="ECO:0000256" key="2">
    <source>
        <dbReference type="ARBA" id="ARBA00022884"/>
    </source>
</evidence>
<dbReference type="InterPro" id="IPR036282">
    <property type="entry name" value="Glutathione-S-Trfase_C_sf"/>
</dbReference>
<dbReference type="InterPro" id="IPR051270">
    <property type="entry name" value="Tyrosine-tRNA_ligase_regulator"/>
</dbReference>
<dbReference type="InterPro" id="IPR002547">
    <property type="entry name" value="tRNA-bd_dom"/>
</dbReference>
<keyword evidence="2 3" id="KW-0694">RNA-binding</keyword>
<feature type="non-terminal residue" evidence="6">
    <location>
        <position position="1"/>
    </location>
</feature>
<keyword evidence="1 3" id="KW-0820">tRNA-binding</keyword>
<dbReference type="InParanoid" id="A0A1D2VMJ3"/>
<feature type="region of interest" description="Disordered" evidence="4">
    <location>
        <begin position="131"/>
        <end position="174"/>
    </location>
</feature>
<sequence>EDFSKLSLSQEKELSIEEQAIESQYLSLINNLDGVKGQSTEENEILVKINELLKEKSYLLGNANNKIDEVVFNKLFDIVTKKYQGKSEEAVKIRHVLRWIDLIQNTLVIKKEDEKIKIDYSIELPQEIKVKEKKSDASKEGKDGKTGKTGKTDKEIAETKGGKKELSEEDKKKKVEAQKAKKAAKKAAKKSSGGGNEKKTVVIDPSLIDFRVGFIEKCEKHPNADSLYVSTIQMGDESGEPRKVCSGLVKHFSLEEMQQRRVVVVCNLKPVNMRGVKSMAMVLCGSDAADGLVEFVIPPENSAVGDKLFFEGFDGVPEKVLNPKKKIWETCQPSFSTTDLLVVVYKQDGKPDARLVNSAGSACAVSTVTNALVR</sequence>
<dbReference type="GeneID" id="30963698"/>
<organism evidence="6 7">
    <name type="scientific">Ascoidea rubescens DSM 1968</name>
    <dbReference type="NCBI Taxonomy" id="1344418"/>
    <lineage>
        <taxon>Eukaryota</taxon>
        <taxon>Fungi</taxon>
        <taxon>Dikarya</taxon>
        <taxon>Ascomycota</taxon>
        <taxon>Saccharomycotina</taxon>
        <taxon>Saccharomycetes</taxon>
        <taxon>Ascoideaceae</taxon>
        <taxon>Ascoidea</taxon>
    </lineage>
</organism>
<dbReference type="AlphaFoldDB" id="A0A1D2VMJ3"/>
<dbReference type="GO" id="GO:0008047">
    <property type="term" value="F:enzyme activator activity"/>
    <property type="evidence" value="ECO:0007669"/>
    <property type="project" value="EnsemblFungi"/>
</dbReference>
<dbReference type="OrthoDB" id="19141at2759"/>
<dbReference type="GO" id="GO:0000049">
    <property type="term" value="F:tRNA binding"/>
    <property type="evidence" value="ECO:0007669"/>
    <property type="project" value="UniProtKB-UniRule"/>
</dbReference>
<gene>
    <name evidence="6" type="ORF">ASCRUDRAFT_28647</name>
</gene>
<dbReference type="GO" id="GO:0002161">
    <property type="term" value="F:aminoacyl-tRNA deacylase activity"/>
    <property type="evidence" value="ECO:0007669"/>
    <property type="project" value="EnsemblFungi"/>
</dbReference>
<evidence type="ECO:0000313" key="6">
    <source>
        <dbReference type="EMBL" id="ODV62838.1"/>
    </source>
</evidence>
<evidence type="ECO:0000259" key="5">
    <source>
        <dbReference type="PROSITE" id="PS50886"/>
    </source>
</evidence>
<dbReference type="SUPFAM" id="SSF50249">
    <property type="entry name" value="Nucleic acid-binding proteins"/>
    <property type="match status" value="1"/>
</dbReference>
<evidence type="ECO:0000256" key="4">
    <source>
        <dbReference type="SAM" id="MobiDB-lite"/>
    </source>
</evidence>
<dbReference type="GO" id="GO:0032266">
    <property type="term" value="F:phosphatidylinositol-3-phosphate binding"/>
    <property type="evidence" value="ECO:0007669"/>
    <property type="project" value="EnsemblFungi"/>
</dbReference>
<name>A0A1D2VMJ3_9ASCO</name>
<dbReference type="GO" id="GO:0016282">
    <property type="term" value="C:eukaryotic 43S preinitiation complex"/>
    <property type="evidence" value="ECO:0007669"/>
    <property type="project" value="EnsemblFungi"/>
</dbReference>
<dbReference type="GO" id="GO:0017102">
    <property type="term" value="C:methionyl glutamyl tRNA synthetase complex"/>
    <property type="evidence" value="ECO:0007669"/>
    <property type="project" value="EnsemblFungi"/>
</dbReference>
<dbReference type="Proteomes" id="UP000095038">
    <property type="component" value="Unassembled WGS sequence"/>
</dbReference>
<dbReference type="STRING" id="1344418.A0A1D2VMJ3"/>